<dbReference type="GO" id="GO:0000056">
    <property type="term" value="P:ribosomal small subunit export from nucleus"/>
    <property type="evidence" value="ECO:0007669"/>
    <property type="project" value="TreeGrafter"/>
</dbReference>
<dbReference type="GO" id="GO:0030688">
    <property type="term" value="C:preribosome, small subunit precursor"/>
    <property type="evidence" value="ECO:0007669"/>
    <property type="project" value="TreeGrafter"/>
</dbReference>
<dbReference type="PANTHER" id="PTHR21531">
    <property type="entry name" value="LOW-TEMPERATURE VIABILITY PROTEIN LTV1-RELATED"/>
    <property type="match status" value="1"/>
</dbReference>
<dbReference type="EMBL" id="LK052888">
    <property type="protein sequence ID" value="CDR39333.1"/>
    <property type="molecule type" value="Genomic_DNA"/>
</dbReference>
<sequence length="424" mass="48953">MSSRKWVDKKTAKTFKVVYRSHDDPLYHDTDASENVLVPVENKKQQLRSQKVKTKAQLEAELGEEIHKMRQHEGESALYGITFDDSKYDYLQHLKPMGQGEGVFIPAAEKKDTKKKGILFKEEDLPEGVLPSKDTVKRTYQDQQNMPDEITGFKPDMNPALREVLEALDDEAYVDDDDAVFEDLLEGGAPVDEREFEDQFDEWDMDNYEEEMAQYDEEHFAKEGDQGWEAGFRKFEAINKYKKNDWDSDDEFDEDDEEEEEEEDEGDVLGELPSLNDTTMKSKKGAKRKERRKKGALSDTSAFSMSSSAMLRSESLRLLDDRFEVLSKRYEGAEDEEEEDYQPFDMQNERADFENLLDEFLDNYETEGGGRRLVKKNDETRKLKEAADSVSRGKLAQKRNKERDQQKKGSSLGGLGSSFSNLKI</sequence>
<dbReference type="EMBL" id="MPUK01000010">
    <property type="protein sequence ID" value="ONH65643.1"/>
    <property type="molecule type" value="Genomic_DNA"/>
</dbReference>
<reference evidence="4" key="3">
    <citation type="submission" date="2017-01" db="EMBL/GenBank/DDBJ databases">
        <authorList>
            <person name="Mah S.A."/>
            <person name="Swanson W.J."/>
            <person name="Moy G.W."/>
            <person name="Vacquier V.D."/>
        </authorList>
    </citation>
    <scope>NUCLEOTIDE SEQUENCE [LARGE SCALE GENOMIC DNA]</scope>
    <source>
        <strain evidence="4">65</strain>
    </source>
</reference>
<dbReference type="OMA" id="TAQHFTL"/>
<dbReference type="GO" id="GO:0005829">
    <property type="term" value="C:cytosol"/>
    <property type="evidence" value="ECO:0007669"/>
    <property type="project" value="TreeGrafter"/>
</dbReference>
<dbReference type="Proteomes" id="UP000189513">
    <property type="component" value="Unassembled WGS sequence"/>
</dbReference>
<dbReference type="STRING" id="36022.A0A061AVB8"/>
<proteinExistence type="inferred from homology"/>
<feature type="compositionally biased region" description="Acidic residues" evidence="2">
    <location>
        <begin position="247"/>
        <end position="268"/>
    </location>
</feature>
<reference evidence="3" key="1">
    <citation type="journal article" date="2014" name="Genome Announc.">
        <title>Genome sequence of the yeast Cyberlindnera fabianii (Hansenula fabianii).</title>
        <authorList>
            <person name="Freel K.C."/>
            <person name="Sarilar V."/>
            <person name="Neuveglise C."/>
            <person name="Devillers H."/>
            <person name="Friedrich A."/>
            <person name="Schacherer J."/>
        </authorList>
    </citation>
    <scope>NUCLEOTIDE SEQUENCE</scope>
    <source>
        <strain evidence="3">YJS4271</strain>
    </source>
</reference>
<feature type="compositionally biased region" description="Basic residues" evidence="2">
    <location>
        <begin position="281"/>
        <end position="295"/>
    </location>
</feature>
<feature type="compositionally biased region" description="Basic and acidic residues" evidence="2">
    <location>
        <begin position="375"/>
        <end position="387"/>
    </location>
</feature>
<evidence type="ECO:0000313" key="5">
    <source>
        <dbReference type="Proteomes" id="UP000189513"/>
    </source>
</evidence>
<accession>A0A061AVB8</accession>
<keyword evidence="5" id="KW-1185">Reference proteome</keyword>
<evidence type="ECO:0000256" key="2">
    <source>
        <dbReference type="SAM" id="MobiDB-lite"/>
    </source>
</evidence>
<dbReference type="GO" id="GO:0005634">
    <property type="term" value="C:nucleus"/>
    <property type="evidence" value="ECO:0007669"/>
    <property type="project" value="TreeGrafter"/>
</dbReference>
<dbReference type="InterPro" id="IPR007307">
    <property type="entry name" value="Ltv1"/>
</dbReference>
<dbReference type="GO" id="GO:0042274">
    <property type="term" value="P:ribosomal small subunit biogenesis"/>
    <property type="evidence" value="ECO:0007669"/>
    <property type="project" value="InterPro"/>
</dbReference>
<dbReference type="Pfam" id="PF04180">
    <property type="entry name" value="LTV"/>
    <property type="match status" value="1"/>
</dbReference>
<reference evidence="5" key="2">
    <citation type="journal article" date="2017" name="Genome Announc.">
        <title>Genome sequences of Cyberlindnera fabianii 65, Pichia kudriavzevii 129, and Saccharomyces cerevisiae 131 isolated from fermented masau fruits in Zimbabwe.</title>
        <authorList>
            <person name="van Rijswijck I.M.H."/>
            <person name="Derks M.F.L."/>
            <person name="Abee T."/>
            <person name="de Ridder D."/>
            <person name="Smid E.J."/>
        </authorList>
    </citation>
    <scope>NUCLEOTIDE SEQUENCE [LARGE SCALE GENOMIC DNA]</scope>
    <source>
        <strain evidence="5">65</strain>
    </source>
</reference>
<feature type="region of interest" description="Disordered" evidence="2">
    <location>
        <begin position="245"/>
        <end position="311"/>
    </location>
</feature>
<evidence type="ECO:0000313" key="4">
    <source>
        <dbReference type="EMBL" id="ONH65643.1"/>
    </source>
</evidence>
<name>A0A061AVB8_CYBFA</name>
<protein>
    <submittedName>
        <fullName evidence="3">CYFA0S03e02256g1_1</fullName>
    </submittedName>
    <submittedName>
        <fullName evidence="4">Protein LTV1</fullName>
    </submittedName>
</protein>
<feature type="compositionally biased region" description="Low complexity" evidence="2">
    <location>
        <begin position="297"/>
        <end position="311"/>
    </location>
</feature>
<organism evidence="3">
    <name type="scientific">Cyberlindnera fabianii</name>
    <name type="common">Yeast</name>
    <name type="synonym">Hansenula fabianii</name>
    <dbReference type="NCBI Taxonomy" id="36022"/>
    <lineage>
        <taxon>Eukaryota</taxon>
        <taxon>Fungi</taxon>
        <taxon>Dikarya</taxon>
        <taxon>Ascomycota</taxon>
        <taxon>Saccharomycotina</taxon>
        <taxon>Saccharomycetes</taxon>
        <taxon>Phaffomycetales</taxon>
        <taxon>Phaffomycetaceae</taxon>
        <taxon>Cyberlindnera</taxon>
    </lineage>
</organism>
<dbReference type="PANTHER" id="PTHR21531:SF0">
    <property type="entry name" value="PROTEIN LTV1 HOMOLOG"/>
    <property type="match status" value="1"/>
</dbReference>
<feature type="region of interest" description="Disordered" evidence="2">
    <location>
        <begin position="367"/>
        <end position="424"/>
    </location>
</feature>
<dbReference type="OrthoDB" id="5852896at2759"/>
<evidence type="ECO:0000313" key="3">
    <source>
        <dbReference type="EMBL" id="CDR39333.1"/>
    </source>
</evidence>
<comment type="similarity">
    <text evidence="1">Belongs to the LTV1 family.</text>
</comment>
<evidence type="ECO:0000256" key="1">
    <source>
        <dbReference type="ARBA" id="ARBA00009078"/>
    </source>
</evidence>
<dbReference type="VEuPathDB" id="FungiDB:BON22_4518"/>
<dbReference type="AlphaFoldDB" id="A0A061AVB8"/>
<gene>
    <name evidence="4" type="ORF">BON22_4518</name>
    <name evidence="3" type="ORF">CYFA0S_03e02256g</name>
</gene>